<dbReference type="PRINTS" id="PR00080">
    <property type="entry name" value="SDRFAMILY"/>
</dbReference>
<dbReference type="PANTHER" id="PTHR43639:SF1">
    <property type="entry name" value="SHORT-CHAIN DEHYDROGENASE_REDUCTASE FAMILY PROTEIN"/>
    <property type="match status" value="1"/>
</dbReference>
<dbReference type="NCBIfam" id="NF005559">
    <property type="entry name" value="PRK07231.1"/>
    <property type="match status" value="1"/>
</dbReference>
<gene>
    <name evidence="3" type="ORF">IT779_03195</name>
</gene>
<evidence type="ECO:0000313" key="3">
    <source>
        <dbReference type="EMBL" id="MBH0775290.1"/>
    </source>
</evidence>
<dbReference type="CDD" id="cd05233">
    <property type="entry name" value="SDR_c"/>
    <property type="match status" value="1"/>
</dbReference>
<protein>
    <submittedName>
        <fullName evidence="3">SDR family oxidoreductase</fullName>
    </submittedName>
</protein>
<dbReference type="Proteomes" id="UP000655751">
    <property type="component" value="Unassembled WGS sequence"/>
</dbReference>
<comment type="caution">
    <text evidence="3">The sequence shown here is derived from an EMBL/GenBank/DDBJ whole genome shotgun (WGS) entry which is preliminary data.</text>
</comment>
<dbReference type="FunFam" id="3.40.50.720:FF:000084">
    <property type="entry name" value="Short-chain dehydrogenase reductase"/>
    <property type="match status" value="1"/>
</dbReference>
<dbReference type="Gene3D" id="3.40.50.720">
    <property type="entry name" value="NAD(P)-binding Rossmann-like Domain"/>
    <property type="match status" value="1"/>
</dbReference>
<keyword evidence="2" id="KW-0560">Oxidoreductase</keyword>
<dbReference type="GO" id="GO:0016491">
    <property type="term" value="F:oxidoreductase activity"/>
    <property type="evidence" value="ECO:0007669"/>
    <property type="project" value="UniProtKB-KW"/>
</dbReference>
<reference evidence="3" key="1">
    <citation type="submission" date="2020-11" db="EMBL/GenBank/DDBJ databases">
        <title>Nocardia NEAU-351.nov., a novel actinomycete isolated from the cow dung.</title>
        <authorList>
            <person name="Zhang X."/>
        </authorList>
    </citation>
    <scope>NUCLEOTIDE SEQUENCE</scope>
    <source>
        <strain evidence="3">NEAU-351</strain>
    </source>
</reference>
<dbReference type="AlphaFoldDB" id="A0A931I7H9"/>
<dbReference type="PANTHER" id="PTHR43639">
    <property type="entry name" value="OXIDOREDUCTASE, SHORT-CHAIN DEHYDROGENASE/REDUCTASE FAMILY (AFU_ORTHOLOGUE AFUA_5G02870)"/>
    <property type="match status" value="1"/>
</dbReference>
<comment type="similarity">
    <text evidence="1">Belongs to the short-chain dehydrogenases/reductases (SDR) family.</text>
</comment>
<dbReference type="Pfam" id="PF13561">
    <property type="entry name" value="adh_short_C2"/>
    <property type="match status" value="1"/>
</dbReference>
<evidence type="ECO:0000256" key="1">
    <source>
        <dbReference type="ARBA" id="ARBA00006484"/>
    </source>
</evidence>
<accession>A0A931I7H9</accession>
<evidence type="ECO:0000313" key="4">
    <source>
        <dbReference type="Proteomes" id="UP000655751"/>
    </source>
</evidence>
<evidence type="ECO:0000256" key="2">
    <source>
        <dbReference type="ARBA" id="ARBA00023002"/>
    </source>
</evidence>
<keyword evidence="4" id="KW-1185">Reference proteome</keyword>
<dbReference type="EMBL" id="JADMLG010000001">
    <property type="protein sequence ID" value="MBH0775290.1"/>
    <property type="molecule type" value="Genomic_DNA"/>
</dbReference>
<dbReference type="InterPro" id="IPR002347">
    <property type="entry name" value="SDR_fam"/>
</dbReference>
<dbReference type="InterPro" id="IPR036291">
    <property type="entry name" value="NAD(P)-bd_dom_sf"/>
</dbReference>
<name>A0A931I7H9_9NOCA</name>
<proteinExistence type="inferred from homology"/>
<dbReference type="PROSITE" id="PS00061">
    <property type="entry name" value="ADH_SHORT"/>
    <property type="match status" value="1"/>
</dbReference>
<organism evidence="3 4">
    <name type="scientific">Nocardia bovistercoris</name>
    <dbReference type="NCBI Taxonomy" id="2785916"/>
    <lineage>
        <taxon>Bacteria</taxon>
        <taxon>Bacillati</taxon>
        <taxon>Actinomycetota</taxon>
        <taxon>Actinomycetes</taxon>
        <taxon>Mycobacteriales</taxon>
        <taxon>Nocardiaceae</taxon>
        <taxon>Nocardia</taxon>
    </lineage>
</organism>
<dbReference type="InterPro" id="IPR020904">
    <property type="entry name" value="Sc_DH/Rdtase_CS"/>
</dbReference>
<dbReference type="PRINTS" id="PR00081">
    <property type="entry name" value="GDHRDH"/>
</dbReference>
<sequence>MTPRRVALVSGAARGQGLAIVRRLRADGLAVAACDIQADLLREAVAASADEEILALALDVTSESQWAEAVAATVERFGGLNALVNNAGILHRSPLEDETSDGFERLWRVNCLGAFHGMRAALPQLRAATDPVIVNTCSTGALRPFPNHTAYGSSKWALRGLTQIAAAELAPHRIRVNAVLPGAVSTPMLADDVQSRLAASMPARRLADPAEIADAVAFLVSGRATFITGAEITVDGGQSLFG</sequence>
<dbReference type="SUPFAM" id="SSF51735">
    <property type="entry name" value="NAD(P)-binding Rossmann-fold domains"/>
    <property type="match status" value="1"/>
</dbReference>